<evidence type="ECO:0000313" key="3">
    <source>
        <dbReference type="Proteomes" id="UP001500552"/>
    </source>
</evidence>
<organism evidence="2 3">
    <name type="scientific">Pontibacter saemangeumensis</name>
    <dbReference type="NCBI Taxonomy" id="1084525"/>
    <lineage>
        <taxon>Bacteria</taxon>
        <taxon>Pseudomonadati</taxon>
        <taxon>Bacteroidota</taxon>
        <taxon>Cytophagia</taxon>
        <taxon>Cytophagales</taxon>
        <taxon>Hymenobacteraceae</taxon>
        <taxon>Pontibacter</taxon>
    </lineage>
</organism>
<dbReference type="RefSeq" id="WP_345159814.1">
    <property type="nucleotide sequence ID" value="NZ_BAABHC010000014.1"/>
</dbReference>
<protein>
    <recommendedName>
        <fullName evidence="4">AsmA family protein</fullName>
    </recommendedName>
</protein>
<sequence>MSQPVKTGLGRKALKTAGTVLACVAGFFLVVLVLLYLVAEPIVAHYLKKQVAIQTEGLYQVSFGDLQLHLRTRSITLRGLHLYPDTTVHRRQRENGTASRSLIEAQSPSLKITGINLVVLLFDNRLSIKAVEAERAVIAQLVDESVEKERSRGGKGTGSMEAVSIRELDLQAASYRYLVMGQENRPRHEIPQFSLQVQGLRLDLQEQEDISSKLRAGAAELDIRNYAYHSPDSVYSIQAGRLFYSSGQQALRVEDMAVQPDLQSNAALPKNRAHRMAYQLNVPLLSMRGLDVAAAWRKKRLQLDHILLERTALHILEDLTVPDTTSFPKLADLYASLSPYLREIGVKELRLADGSFSYRQKSSTVHTLHRLDKANINLRALQLDSATLFTPKGKAFAGAIRLAIGNYTYSPRYSPYTLKAGSMGLSTREKILQAEAIHLVGDWGKNDDLKRLNKAKRTLYDIKLPRLAFHDIDLLQALRTSQLAIGSMVVAQPVIDIRTDWLVKKQDAGLNLQEMYQQVSRIVNRLEVGEVRLTDATLTQHSKTTTVQLLQQLGHASLTATGLVVDSAFIFNPDEKPPLEDFVLTARSYRYHMPDNTYNFYLDGLRYSTRRQELTARSLRVISSTRANDRQKFFHNASRNLFDLSASTLQVTGLDVMKALNTGRLEADALLLRQPNVALLLDRTVAASAPGQRGDTAKESFGPIDIVSVNTIRLEDGSFTFNEQLEPVMRTHLLEHATATVSGLELTPASVANLGDALPMQEMTLLAEDYTYRSTDSLYTIRLDSVHYSSKQQELITRRLSVSADREVNERLKAASPDLASRNLVDISSKRSRITGFDLIRAYTTGQYHMSSLLFEGPEVTILQDHNVPLSDGKAPTGQDTAATAVATQQLTDIATSFRVGHVQVTDGTFDFHILEGTIRKSQTLAHVALAIDQLRLVSLEANDPLAIFDADDISLLVQGYTFFTPDSLYALEVKEIRASMHSRLLSADSLRLRPLYSKEAYATLFPYARDRIDLAVPGVEMQEISLRSLFNNQAIVAQRMLILNPAVEIYRDNRLGLDPELRPPTLQSALREAGLYIRLDTILVEKNYLVHPVIALEGKKPAVFLLDNIRMQAYNVTNDTALIRRNNVMTVNASALFMGVSTLQAHFRFLMDHPEDRYTYEGTLDPMDFSALNPLLENMVFVRIRSGRINKASFQVEATGKEATGQVHFPYNNLRVQLLDKSDPENPRFLLKVGSRLVNALIIKSNNPSAWGRFREGNIREGRDPQRSVSYHISQSMLDGVTSSLMTKLVHRIVSGFVEF</sequence>
<evidence type="ECO:0000256" key="1">
    <source>
        <dbReference type="SAM" id="Phobius"/>
    </source>
</evidence>
<keyword evidence="3" id="KW-1185">Reference proteome</keyword>
<name>A0ABP8LV78_9BACT</name>
<evidence type="ECO:0008006" key="4">
    <source>
        <dbReference type="Google" id="ProtNLM"/>
    </source>
</evidence>
<dbReference type="Proteomes" id="UP001500552">
    <property type="component" value="Unassembled WGS sequence"/>
</dbReference>
<feature type="transmembrane region" description="Helical" evidence="1">
    <location>
        <begin position="20"/>
        <end position="39"/>
    </location>
</feature>
<evidence type="ECO:0000313" key="2">
    <source>
        <dbReference type="EMBL" id="GAA4435330.1"/>
    </source>
</evidence>
<reference evidence="3" key="1">
    <citation type="journal article" date="2019" name="Int. J. Syst. Evol. Microbiol.">
        <title>The Global Catalogue of Microorganisms (GCM) 10K type strain sequencing project: providing services to taxonomists for standard genome sequencing and annotation.</title>
        <authorList>
            <consortium name="The Broad Institute Genomics Platform"/>
            <consortium name="The Broad Institute Genome Sequencing Center for Infectious Disease"/>
            <person name="Wu L."/>
            <person name="Ma J."/>
        </authorList>
    </citation>
    <scope>NUCLEOTIDE SEQUENCE [LARGE SCALE GENOMIC DNA]</scope>
    <source>
        <strain evidence="3">JCM 17926</strain>
    </source>
</reference>
<keyword evidence="1" id="KW-0472">Membrane</keyword>
<keyword evidence="1" id="KW-1133">Transmembrane helix</keyword>
<keyword evidence="1" id="KW-0812">Transmembrane</keyword>
<proteinExistence type="predicted"/>
<accession>A0ABP8LV78</accession>
<dbReference type="EMBL" id="BAABHC010000014">
    <property type="protein sequence ID" value="GAA4435330.1"/>
    <property type="molecule type" value="Genomic_DNA"/>
</dbReference>
<gene>
    <name evidence="2" type="ORF">GCM10023188_27270</name>
</gene>
<comment type="caution">
    <text evidence="2">The sequence shown here is derived from an EMBL/GenBank/DDBJ whole genome shotgun (WGS) entry which is preliminary data.</text>
</comment>